<dbReference type="AlphaFoldDB" id="A0ABD1RU71"/>
<evidence type="ECO:0000313" key="2">
    <source>
        <dbReference type="Proteomes" id="UP001604336"/>
    </source>
</evidence>
<dbReference type="EMBL" id="JBFOLK010000008">
    <property type="protein sequence ID" value="KAL2491716.1"/>
    <property type="molecule type" value="Genomic_DNA"/>
</dbReference>
<name>A0ABD1RU71_9LAMI</name>
<comment type="caution">
    <text evidence="1">The sequence shown here is derived from an EMBL/GenBank/DDBJ whole genome shotgun (WGS) entry which is preliminary data.</text>
</comment>
<dbReference type="Proteomes" id="UP001604336">
    <property type="component" value="Unassembled WGS sequence"/>
</dbReference>
<protein>
    <recommendedName>
        <fullName evidence="3">Gag-pol polyprotein</fullName>
    </recommendedName>
</protein>
<proteinExistence type="predicted"/>
<sequence>MRSTHWGYICKNMMLNFIVVEEEDGGSIEEVGGKGDGEMADDEGEEIMQTSISALMGNPRHKIIRILEDQTNEGIYLIDSGSTHSFIDERLVQDLGIPTDPLRG</sequence>
<evidence type="ECO:0008006" key="3">
    <source>
        <dbReference type="Google" id="ProtNLM"/>
    </source>
</evidence>
<reference evidence="2" key="1">
    <citation type="submission" date="2024-07" db="EMBL/GenBank/DDBJ databases">
        <title>Two chromosome-level genome assemblies of Korean endemic species Abeliophyllum distichum and Forsythia ovata (Oleaceae).</title>
        <authorList>
            <person name="Jang H."/>
        </authorList>
    </citation>
    <scope>NUCLEOTIDE SEQUENCE [LARGE SCALE GENOMIC DNA]</scope>
</reference>
<gene>
    <name evidence="1" type="ORF">Adt_27344</name>
</gene>
<organism evidence="1 2">
    <name type="scientific">Abeliophyllum distichum</name>
    <dbReference type="NCBI Taxonomy" id="126358"/>
    <lineage>
        <taxon>Eukaryota</taxon>
        <taxon>Viridiplantae</taxon>
        <taxon>Streptophyta</taxon>
        <taxon>Embryophyta</taxon>
        <taxon>Tracheophyta</taxon>
        <taxon>Spermatophyta</taxon>
        <taxon>Magnoliopsida</taxon>
        <taxon>eudicotyledons</taxon>
        <taxon>Gunneridae</taxon>
        <taxon>Pentapetalae</taxon>
        <taxon>asterids</taxon>
        <taxon>lamiids</taxon>
        <taxon>Lamiales</taxon>
        <taxon>Oleaceae</taxon>
        <taxon>Forsythieae</taxon>
        <taxon>Abeliophyllum</taxon>
    </lineage>
</organism>
<evidence type="ECO:0000313" key="1">
    <source>
        <dbReference type="EMBL" id="KAL2491716.1"/>
    </source>
</evidence>
<accession>A0ABD1RU71</accession>
<keyword evidence="2" id="KW-1185">Reference proteome</keyword>